<comment type="caution">
    <text evidence="1">The sequence shown here is derived from an EMBL/GenBank/DDBJ whole genome shotgun (WGS) entry which is preliminary data.</text>
</comment>
<dbReference type="RefSeq" id="WP_188414445.1">
    <property type="nucleotide sequence ID" value="NZ_BMDJ01000006.1"/>
</dbReference>
<dbReference type="Pfam" id="PF20329">
    <property type="entry name" value="DUF6624"/>
    <property type="match status" value="1"/>
</dbReference>
<protein>
    <submittedName>
        <fullName evidence="1">Uncharacterized protein</fullName>
    </submittedName>
</protein>
<dbReference type="EMBL" id="BMDJ01000006">
    <property type="protein sequence ID" value="GGI26514.1"/>
    <property type="molecule type" value="Genomic_DNA"/>
</dbReference>
<sequence length="334" mass="38887">MKFIEIKSLFLVIIFTISYTICNAQNEYDKYISSAKKLYFEKQYLQAAKYFSMAFSSNKGLGRLDHRYAAASSWAMSRESDSAFYELEKCAKGGFDEYFRVANDTTLTYLESDLRWQKVLNGIKRNKEETNTKANATISSPNIPFIMALGAANESDQWPRFHMDKIQQKYDRNSSEMKEYVLQLNKTDSINIVNLKYLISKYKWPTKEDIGEIGMHTVFLIIQHSDLTSQKYFLPFLKKSVQNKDISLSSLALLEDRIAIRSGKRQIYGSQLKLNNITGRYYVSPIKNLKSLDKRRKSVGLNTMKEYVKTWGIIWSIDQYEMDLKQLKKALKHP</sequence>
<evidence type="ECO:0000313" key="1">
    <source>
        <dbReference type="EMBL" id="GGI26514.1"/>
    </source>
</evidence>
<proteinExistence type="predicted"/>
<accession>A0ABQ2BKM6</accession>
<dbReference type="Proteomes" id="UP000645390">
    <property type="component" value="Unassembled WGS sequence"/>
</dbReference>
<evidence type="ECO:0000313" key="2">
    <source>
        <dbReference type="Proteomes" id="UP000645390"/>
    </source>
</evidence>
<gene>
    <name evidence="1" type="ORF">GCM10008119_23030</name>
</gene>
<keyword evidence="2" id="KW-1185">Reference proteome</keyword>
<reference evidence="2" key="1">
    <citation type="journal article" date="2019" name="Int. J. Syst. Evol. Microbiol.">
        <title>The Global Catalogue of Microorganisms (GCM) 10K type strain sequencing project: providing services to taxonomists for standard genome sequencing and annotation.</title>
        <authorList>
            <consortium name="The Broad Institute Genomics Platform"/>
            <consortium name="The Broad Institute Genome Sequencing Center for Infectious Disease"/>
            <person name="Wu L."/>
            <person name="Ma J."/>
        </authorList>
    </citation>
    <scope>NUCLEOTIDE SEQUENCE [LARGE SCALE GENOMIC DNA]</scope>
    <source>
        <strain evidence="2">CCM 8939</strain>
    </source>
</reference>
<name>A0ABQ2BKM6_9SPHI</name>
<dbReference type="InterPro" id="IPR046732">
    <property type="entry name" value="DUF6624"/>
</dbReference>
<organism evidence="1 2">
    <name type="scientific">Pedobacter mendelii</name>
    <dbReference type="NCBI Taxonomy" id="1908240"/>
    <lineage>
        <taxon>Bacteria</taxon>
        <taxon>Pseudomonadati</taxon>
        <taxon>Bacteroidota</taxon>
        <taxon>Sphingobacteriia</taxon>
        <taxon>Sphingobacteriales</taxon>
        <taxon>Sphingobacteriaceae</taxon>
        <taxon>Pedobacter</taxon>
    </lineage>
</organism>